<evidence type="ECO:0000256" key="3">
    <source>
        <dbReference type="ARBA" id="ARBA00006401"/>
    </source>
</evidence>
<keyword evidence="16" id="KW-0520">NAD</keyword>
<dbReference type="GO" id="GO:0046872">
    <property type="term" value="F:metal ion binding"/>
    <property type="evidence" value="ECO:0007669"/>
    <property type="project" value="UniProtKB-KW"/>
</dbReference>
<evidence type="ECO:0000256" key="16">
    <source>
        <dbReference type="ARBA" id="ARBA00023027"/>
    </source>
</evidence>
<dbReference type="NCBIfam" id="NF009805">
    <property type="entry name" value="PRK13289.1"/>
    <property type="match status" value="1"/>
</dbReference>
<dbReference type="PANTHER" id="PTHR43396:SF3">
    <property type="entry name" value="FLAVOHEMOPROTEIN"/>
    <property type="match status" value="1"/>
</dbReference>
<comment type="catalytic activity">
    <reaction evidence="22">
        <text>2 nitric oxide + NADPH + 2 O2 = 2 nitrate + NADP(+) + H(+)</text>
        <dbReference type="Rhea" id="RHEA:19465"/>
        <dbReference type="ChEBI" id="CHEBI:15378"/>
        <dbReference type="ChEBI" id="CHEBI:15379"/>
        <dbReference type="ChEBI" id="CHEBI:16480"/>
        <dbReference type="ChEBI" id="CHEBI:17632"/>
        <dbReference type="ChEBI" id="CHEBI:57783"/>
        <dbReference type="ChEBI" id="CHEBI:58349"/>
        <dbReference type="EC" id="1.14.12.17"/>
    </reaction>
</comment>
<keyword evidence="8 23" id="KW-0349">Heme</keyword>
<evidence type="ECO:0000256" key="21">
    <source>
        <dbReference type="ARBA" id="ARBA00048649"/>
    </source>
</evidence>
<dbReference type="PANTHER" id="PTHR43396">
    <property type="entry name" value="FLAVOHEMOPROTEIN"/>
    <property type="match status" value="1"/>
</dbReference>
<feature type="domain" description="FAD-binding FR-type" evidence="25">
    <location>
        <begin position="152"/>
        <end position="255"/>
    </location>
</feature>
<dbReference type="Gene3D" id="1.10.490.10">
    <property type="entry name" value="Globins"/>
    <property type="match status" value="1"/>
</dbReference>
<evidence type="ECO:0000256" key="18">
    <source>
        <dbReference type="ARBA" id="ARBA00030024"/>
    </source>
</evidence>
<feature type="domain" description="Globin" evidence="24">
    <location>
        <begin position="1"/>
        <end position="138"/>
    </location>
</feature>
<evidence type="ECO:0000259" key="24">
    <source>
        <dbReference type="PROSITE" id="PS01033"/>
    </source>
</evidence>
<dbReference type="Pfam" id="PF00175">
    <property type="entry name" value="NAD_binding_1"/>
    <property type="match status" value="1"/>
</dbReference>
<comment type="function">
    <text evidence="17">Is involved in NO detoxification in an aerobic process, termed nitric oxide dioxygenase (NOD) reaction that utilizes O(2) and NAD(P)H to convert NO to nitrate, which protects the bacterium from various noxious nitrogen compounds. Therefore, plays a central role in the inducible response to nitrosative stress.</text>
</comment>
<dbReference type="KEGG" id="hbh:E4T21_20070"/>
<evidence type="ECO:0000256" key="2">
    <source>
        <dbReference type="ARBA" id="ARBA00001974"/>
    </source>
</evidence>
<evidence type="ECO:0000256" key="15">
    <source>
        <dbReference type="ARBA" id="ARBA00023004"/>
    </source>
</evidence>
<dbReference type="GO" id="GO:0005344">
    <property type="term" value="F:oxygen carrier activity"/>
    <property type="evidence" value="ECO:0007669"/>
    <property type="project" value="UniProtKB-KW"/>
</dbReference>
<evidence type="ECO:0000256" key="20">
    <source>
        <dbReference type="ARBA" id="ARBA00033187"/>
    </source>
</evidence>
<dbReference type="RefSeq" id="WP_149286724.1">
    <property type="nucleotide sequence ID" value="NZ_CP038437.2"/>
</dbReference>
<dbReference type="GO" id="GO:0009636">
    <property type="term" value="P:response to toxic substance"/>
    <property type="evidence" value="ECO:0007669"/>
    <property type="project" value="UniProtKB-KW"/>
</dbReference>
<comment type="catalytic activity">
    <reaction evidence="21">
        <text>2 nitric oxide + NADH + 2 O2 = 2 nitrate + NAD(+) + H(+)</text>
        <dbReference type="Rhea" id="RHEA:19469"/>
        <dbReference type="ChEBI" id="CHEBI:15378"/>
        <dbReference type="ChEBI" id="CHEBI:15379"/>
        <dbReference type="ChEBI" id="CHEBI:16480"/>
        <dbReference type="ChEBI" id="CHEBI:17632"/>
        <dbReference type="ChEBI" id="CHEBI:57540"/>
        <dbReference type="ChEBI" id="CHEBI:57945"/>
        <dbReference type="EC" id="1.14.12.17"/>
    </reaction>
</comment>
<evidence type="ECO:0000259" key="25">
    <source>
        <dbReference type="PROSITE" id="PS51384"/>
    </source>
</evidence>
<protein>
    <recommendedName>
        <fullName evidence="6">Flavohemoprotein</fullName>
        <ecNumber evidence="5">1.14.12.17</ecNumber>
    </recommendedName>
    <alternativeName>
        <fullName evidence="19">Flavohemoglobin</fullName>
    </alternativeName>
    <alternativeName>
        <fullName evidence="18">Hemoglobin-like protein</fullName>
    </alternativeName>
    <alternativeName>
        <fullName evidence="20">Nitric oxide dioxygenase</fullName>
    </alternativeName>
</protein>
<dbReference type="GO" id="GO:0046210">
    <property type="term" value="P:nitric oxide catabolic process"/>
    <property type="evidence" value="ECO:0007669"/>
    <property type="project" value="TreeGrafter"/>
</dbReference>
<dbReference type="CDD" id="cd06184">
    <property type="entry name" value="flavohem_like_fad_nad_binding"/>
    <property type="match status" value="1"/>
</dbReference>
<evidence type="ECO:0000256" key="7">
    <source>
        <dbReference type="ARBA" id="ARBA00022575"/>
    </source>
</evidence>
<dbReference type="GO" id="GO:0019825">
    <property type="term" value="F:oxygen binding"/>
    <property type="evidence" value="ECO:0007669"/>
    <property type="project" value="InterPro"/>
</dbReference>
<keyword evidence="12" id="KW-0274">FAD</keyword>
<dbReference type="SUPFAM" id="SSF63380">
    <property type="entry name" value="Riboflavin synthase domain-like"/>
    <property type="match status" value="1"/>
</dbReference>
<dbReference type="OrthoDB" id="9801223at2"/>
<evidence type="ECO:0000256" key="13">
    <source>
        <dbReference type="ARBA" id="ARBA00022857"/>
    </source>
</evidence>
<keyword evidence="13" id="KW-0521">NADP</keyword>
<evidence type="ECO:0000256" key="10">
    <source>
        <dbReference type="ARBA" id="ARBA00022630"/>
    </source>
</evidence>
<dbReference type="EMBL" id="CP038437">
    <property type="protein sequence ID" value="QEM83602.1"/>
    <property type="molecule type" value="Genomic_DNA"/>
</dbReference>
<evidence type="ECO:0000256" key="12">
    <source>
        <dbReference type="ARBA" id="ARBA00022827"/>
    </source>
</evidence>
<evidence type="ECO:0000256" key="4">
    <source>
        <dbReference type="ARBA" id="ARBA00008414"/>
    </source>
</evidence>
<dbReference type="Pfam" id="PF00970">
    <property type="entry name" value="FAD_binding_6"/>
    <property type="match status" value="1"/>
</dbReference>
<dbReference type="AlphaFoldDB" id="A0A5C1NIR2"/>
<keyword evidence="7" id="KW-0216">Detoxification</keyword>
<comment type="similarity">
    <text evidence="3">In the C-terminal section; belongs to the flavoprotein pyridine nucleotide cytochrome reductase family.</text>
</comment>
<dbReference type="FunFam" id="1.10.490.10:FF:000003">
    <property type="entry name" value="Flavohemoprotein"/>
    <property type="match status" value="1"/>
</dbReference>
<dbReference type="FunFam" id="2.40.30.10:FF:000034">
    <property type="entry name" value="Flavohemoprotein"/>
    <property type="match status" value="1"/>
</dbReference>
<evidence type="ECO:0000313" key="27">
    <source>
        <dbReference type="Proteomes" id="UP000324285"/>
    </source>
</evidence>
<keyword evidence="9 23" id="KW-0561">Oxygen transport</keyword>
<comment type="cofactor">
    <cofactor evidence="2">
        <name>FAD</name>
        <dbReference type="ChEBI" id="CHEBI:57692"/>
    </cofactor>
</comment>
<dbReference type="InterPro" id="IPR017927">
    <property type="entry name" value="FAD-bd_FR_type"/>
</dbReference>
<dbReference type="PROSITE" id="PS01033">
    <property type="entry name" value="GLOBIN"/>
    <property type="match status" value="1"/>
</dbReference>
<comment type="cofactor">
    <cofactor evidence="1">
        <name>heme b</name>
        <dbReference type="ChEBI" id="CHEBI:60344"/>
    </cofactor>
</comment>
<evidence type="ECO:0000256" key="11">
    <source>
        <dbReference type="ARBA" id="ARBA00022723"/>
    </source>
</evidence>
<dbReference type="GO" id="GO:0008941">
    <property type="term" value="F:nitric oxide dioxygenase NAD(P)H activity"/>
    <property type="evidence" value="ECO:0007669"/>
    <property type="project" value="UniProtKB-EC"/>
</dbReference>
<keyword evidence="23" id="KW-0813">Transport</keyword>
<dbReference type="Proteomes" id="UP000324285">
    <property type="component" value="Chromosome"/>
</dbReference>
<dbReference type="InterPro" id="IPR012292">
    <property type="entry name" value="Globin/Proto"/>
</dbReference>
<keyword evidence="27" id="KW-1185">Reference proteome</keyword>
<dbReference type="InterPro" id="IPR017938">
    <property type="entry name" value="Riboflavin_synthase-like_b-brl"/>
</dbReference>
<evidence type="ECO:0000256" key="1">
    <source>
        <dbReference type="ARBA" id="ARBA00001970"/>
    </source>
</evidence>
<keyword evidence="14 26" id="KW-0560">Oxidoreductase</keyword>
<dbReference type="EC" id="1.14.12.17" evidence="5"/>
<evidence type="ECO:0000256" key="8">
    <source>
        <dbReference type="ARBA" id="ARBA00022617"/>
    </source>
</evidence>
<keyword evidence="10" id="KW-0285">Flavoprotein</keyword>
<evidence type="ECO:0000256" key="19">
    <source>
        <dbReference type="ARBA" id="ARBA00030929"/>
    </source>
</evidence>
<evidence type="ECO:0000256" key="23">
    <source>
        <dbReference type="RuleBase" id="RU000356"/>
    </source>
</evidence>
<dbReference type="InterPro" id="IPR001433">
    <property type="entry name" value="OxRdtase_FAD/NAD-bd"/>
</dbReference>
<dbReference type="SUPFAM" id="SSF46458">
    <property type="entry name" value="Globin-like"/>
    <property type="match status" value="1"/>
</dbReference>
<comment type="similarity">
    <text evidence="4">Belongs to the globin family. Two-domain flavohemoproteins subfamily.</text>
</comment>
<dbReference type="InterPro" id="IPR000971">
    <property type="entry name" value="Globin"/>
</dbReference>
<reference evidence="26" key="1">
    <citation type="submission" date="2021-02" db="EMBL/GenBank/DDBJ databases">
        <title>Strain Y2R2, a novel species of the genus Halomonas.</title>
        <authorList>
            <person name="Huang H."/>
        </authorList>
    </citation>
    <scope>NUCLEOTIDE SEQUENCE</scope>
    <source>
        <strain evidence="26">Y2R2</strain>
    </source>
</reference>
<evidence type="ECO:0000256" key="14">
    <source>
        <dbReference type="ARBA" id="ARBA00023002"/>
    </source>
</evidence>
<sequence length="391" mass="42557">MTTAAQDAIIDATAPVVAEHLNAITACFYPLMFERYPEVASFFNQTHQHDGAQPRALAQSVLAYVGLRKRPAEAQAAMATAISKHVSLGIQPEQYPIVGECLMAAIGEVLGDAVTAEIADAWGALYQDLADLLIAAEAQRYDAFAHSQGGWSGTRDFRIADIRQESDVIRSFYLEPVDGGPVAEAKPGQYIGLKLNINGQTTHRHYSLSGLLNGRGYRISVKQEPEGLVSNWLHQHAKVGDVLELLPPAGELTLDDSDTPVVLISGGVGQTPMLPLVRQALKQGRQVSYLHAARSAQHHAFAHDLKELAAQHPDQLTTLVAYEEGTGGDVQGRIEKEVLARLLPSDKAQCYFVGPQEFMSVMDRYLEELGVPGSQRHYEHFGPSRPLHTAA</sequence>
<name>A0A5C1NIR2_9GAMM</name>
<evidence type="ECO:0000313" key="26">
    <source>
        <dbReference type="EMBL" id="QEM83602.1"/>
    </source>
</evidence>
<evidence type="ECO:0000256" key="9">
    <source>
        <dbReference type="ARBA" id="ARBA00022621"/>
    </source>
</evidence>
<dbReference type="Gene3D" id="2.40.30.10">
    <property type="entry name" value="Translation factors"/>
    <property type="match status" value="1"/>
</dbReference>
<dbReference type="InterPro" id="IPR039261">
    <property type="entry name" value="FNR_nucleotide-bd"/>
</dbReference>
<dbReference type="InterPro" id="IPR008333">
    <property type="entry name" value="Cbr1-like_FAD-bd_dom"/>
</dbReference>
<accession>A0A5C1NIR2</accession>
<dbReference type="Gene3D" id="3.40.50.80">
    <property type="entry name" value="Nucleotide-binding domain of ferredoxin-NADP reductase (FNR) module"/>
    <property type="match status" value="1"/>
</dbReference>
<evidence type="ECO:0000256" key="5">
    <source>
        <dbReference type="ARBA" id="ARBA00012229"/>
    </source>
</evidence>
<evidence type="ECO:0000256" key="22">
    <source>
        <dbReference type="ARBA" id="ARBA00049433"/>
    </source>
</evidence>
<dbReference type="GO" id="GO:0071500">
    <property type="term" value="P:cellular response to nitrosative stress"/>
    <property type="evidence" value="ECO:0007669"/>
    <property type="project" value="TreeGrafter"/>
</dbReference>
<keyword evidence="11" id="KW-0479">Metal-binding</keyword>
<gene>
    <name evidence="26" type="primary">hmpA</name>
    <name evidence="26" type="ORF">E4T21_20070</name>
</gene>
<proteinExistence type="inferred from homology"/>
<dbReference type="Pfam" id="PF00042">
    <property type="entry name" value="Globin"/>
    <property type="match status" value="1"/>
</dbReference>
<dbReference type="SUPFAM" id="SSF52343">
    <property type="entry name" value="Ferredoxin reductase-like, C-terminal NADP-linked domain"/>
    <property type="match status" value="1"/>
</dbReference>
<evidence type="ECO:0000256" key="17">
    <source>
        <dbReference type="ARBA" id="ARBA00025094"/>
    </source>
</evidence>
<evidence type="ECO:0000256" key="6">
    <source>
        <dbReference type="ARBA" id="ARBA00014637"/>
    </source>
</evidence>
<dbReference type="PROSITE" id="PS51384">
    <property type="entry name" value="FAD_FR"/>
    <property type="match status" value="1"/>
</dbReference>
<dbReference type="GO" id="GO:0071949">
    <property type="term" value="F:FAD binding"/>
    <property type="evidence" value="ECO:0007669"/>
    <property type="project" value="TreeGrafter"/>
</dbReference>
<keyword evidence="15" id="KW-0408">Iron</keyword>
<dbReference type="InterPro" id="IPR009050">
    <property type="entry name" value="Globin-like_sf"/>
</dbReference>
<organism evidence="26 27">
    <name type="scientific">Halomonas binhaiensis</name>
    <dbReference type="NCBI Taxonomy" id="2562282"/>
    <lineage>
        <taxon>Bacteria</taxon>
        <taxon>Pseudomonadati</taxon>
        <taxon>Pseudomonadota</taxon>
        <taxon>Gammaproteobacteria</taxon>
        <taxon>Oceanospirillales</taxon>
        <taxon>Halomonadaceae</taxon>
        <taxon>Halomonas</taxon>
    </lineage>
</organism>
<dbReference type="GO" id="GO:0020037">
    <property type="term" value="F:heme binding"/>
    <property type="evidence" value="ECO:0007669"/>
    <property type="project" value="InterPro"/>
</dbReference>